<keyword evidence="7 9" id="KW-1133">Transmembrane helix</keyword>
<evidence type="ECO:0000256" key="4">
    <source>
        <dbReference type="ARBA" id="ARBA00022692"/>
    </source>
</evidence>
<dbReference type="Gene3D" id="3.40.50.300">
    <property type="entry name" value="P-loop containing nucleotide triphosphate hydrolases"/>
    <property type="match status" value="1"/>
</dbReference>
<reference evidence="12 13" key="1">
    <citation type="journal article" date="2018" name="Arch. Microbiol.">
        <title>New insights into the metabolic potential of the phototrophic purple bacterium Rhodopila globiformis DSM 161(T) from its draft genome sequence and evidence for a vanadium-dependent nitrogenase.</title>
        <authorList>
            <person name="Imhoff J.F."/>
            <person name="Rahn T."/>
            <person name="Kunzel S."/>
            <person name="Neulinger S.C."/>
        </authorList>
    </citation>
    <scope>NUCLEOTIDE SEQUENCE [LARGE SCALE GENOMIC DNA]</scope>
    <source>
        <strain evidence="12 13">DSM 161</strain>
    </source>
</reference>
<feature type="transmembrane region" description="Helical" evidence="9">
    <location>
        <begin position="39"/>
        <end position="56"/>
    </location>
</feature>
<evidence type="ECO:0000259" key="10">
    <source>
        <dbReference type="PROSITE" id="PS50893"/>
    </source>
</evidence>
<dbReference type="InterPro" id="IPR011527">
    <property type="entry name" value="ABC1_TM_dom"/>
</dbReference>
<keyword evidence="13" id="KW-1185">Reference proteome</keyword>
<keyword evidence="6" id="KW-0067">ATP-binding</keyword>
<dbReference type="PROSITE" id="PS50893">
    <property type="entry name" value="ABC_TRANSPORTER_2"/>
    <property type="match status" value="1"/>
</dbReference>
<feature type="transmembrane region" description="Helical" evidence="9">
    <location>
        <begin position="218"/>
        <end position="239"/>
    </location>
</feature>
<dbReference type="InterPro" id="IPR017871">
    <property type="entry name" value="ABC_transporter-like_CS"/>
</dbReference>
<feature type="domain" description="ABC transporter" evidence="10">
    <location>
        <begin position="343"/>
        <end position="564"/>
    </location>
</feature>
<dbReference type="FunFam" id="3.40.50.300:FF:000299">
    <property type="entry name" value="ABC transporter ATP-binding protein/permease"/>
    <property type="match status" value="1"/>
</dbReference>
<dbReference type="Pfam" id="PF00664">
    <property type="entry name" value="ABC_membrane"/>
    <property type="match status" value="1"/>
</dbReference>
<evidence type="ECO:0000313" key="13">
    <source>
        <dbReference type="Proteomes" id="UP000239724"/>
    </source>
</evidence>
<dbReference type="PROSITE" id="PS50929">
    <property type="entry name" value="ABC_TM1F"/>
    <property type="match status" value="1"/>
</dbReference>
<dbReference type="PANTHER" id="PTHR24221">
    <property type="entry name" value="ATP-BINDING CASSETTE SUB-FAMILY B"/>
    <property type="match status" value="1"/>
</dbReference>
<dbReference type="SMART" id="SM00382">
    <property type="entry name" value="AAA"/>
    <property type="match status" value="1"/>
</dbReference>
<sequence length="564" mass="59296">MLCSAAGAGLMVGQYFLIAQVLRDAVMHGAGLPQLMPRLWLLLPIIAARAVLLWAGEATSIGAGARVRLAVRGELARHLLALGPVALAGERTGALTVALIDSVEALDAYVARYLPARAASALVPLTVAVAVLAADKLSALILVLAAPLIPVFMVLIGRGAEKLNQAQWARLARLAAHFLEALQLLTTLKLFNASKREAETIARVSDEYRQATMAVLRVAFLSSLALEFFATVGVALVAIAVGFRLLWGEIGFGEGLFVLLLAPEFFQPLRGLGTQYHARMAAVTAAERIAALLARSSLPLVMAAEGPPSTHGGADTSRRRGWRPFGRHDDRGCDAAPVAAPSLAFDHVSLTYPDNRVALTDVTFHLPPGRVTALIGPSGAGKSSIAALLLRFVAPTAGTIRVDGEDLATIDPATWRRCVAWVPQRPHLFHGTIAANIRLGGPDADDAPVARAAALVGADAFIAKLPAGYGHIIGERGAGLSGGQARLVALARAALRDAPLLILDEPTASLDAETEHLVARAVRRLGEGRTVLIIAHRPEAVRHADATLRLQAGRVMQEATAPCA</sequence>
<keyword evidence="8 9" id="KW-0472">Membrane</keyword>
<dbReference type="CDD" id="cd18584">
    <property type="entry name" value="ABC_6TM_AarD_CydD"/>
    <property type="match status" value="1"/>
</dbReference>
<evidence type="ECO:0000256" key="1">
    <source>
        <dbReference type="ARBA" id="ARBA00004651"/>
    </source>
</evidence>
<dbReference type="SUPFAM" id="SSF90123">
    <property type="entry name" value="ABC transporter transmembrane region"/>
    <property type="match status" value="1"/>
</dbReference>
<comment type="caution">
    <text evidence="12">The sequence shown here is derived from an EMBL/GenBank/DDBJ whole genome shotgun (WGS) entry which is preliminary data.</text>
</comment>
<dbReference type="Proteomes" id="UP000239724">
    <property type="component" value="Unassembled WGS sequence"/>
</dbReference>
<dbReference type="InterPro" id="IPR039421">
    <property type="entry name" value="Type_1_exporter"/>
</dbReference>
<evidence type="ECO:0000256" key="3">
    <source>
        <dbReference type="ARBA" id="ARBA00022475"/>
    </source>
</evidence>
<evidence type="ECO:0000256" key="2">
    <source>
        <dbReference type="ARBA" id="ARBA00022448"/>
    </source>
</evidence>
<evidence type="ECO:0000256" key="5">
    <source>
        <dbReference type="ARBA" id="ARBA00022741"/>
    </source>
</evidence>
<evidence type="ECO:0000256" key="9">
    <source>
        <dbReference type="SAM" id="Phobius"/>
    </source>
</evidence>
<dbReference type="SUPFAM" id="SSF52540">
    <property type="entry name" value="P-loop containing nucleoside triphosphate hydrolases"/>
    <property type="match status" value="1"/>
</dbReference>
<dbReference type="InterPro" id="IPR036640">
    <property type="entry name" value="ABC1_TM_sf"/>
</dbReference>
<dbReference type="AlphaFoldDB" id="A0A2S6MYD8"/>
<dbReference type="Gene3D" id="1.20.1560.10">
    <property type="entry name" value="ABC transporter type 1, transmembrane domain"/>
    <property type="match status" value="1"/>
</dbReference>
<comment type="subcellular location">
    <subcellularLocation>
        <location evidence="1">Cell membrane</location>
        <topology evidence="1">Multi-pass membrane protein</topology>
    </subcellularLocation>
</comment>
<dbReference type="GO" id="GO:0016887">
    <property type="term" value="F:ATP hydrolysis activity"/>
    <property type="evidence" value="ECO:0007669"/>
    <property type="project" value="InterPro"/>
</dbReference>
<dbReference type="PROSITE" id="PS00211">
    <property type="entry name" value="ABC_TRANSPORTER_1"/>
    <property type="match status" value="1"/>
</dbReference>
<keyword evidence="5" id="KW-0547">Nucleotide-binding</keyword>
<dbReference type="GO" id="GO:0005524">
    <property type="term" value="F:ATP binding"/>
    <property type="evidence" value="ECO:0007669"/>
    <property type="project" value="UniProtKB-KW"/>
</dbReference>
<dbReference type="NCBIfam" id="TIGR02857">
    <property type="entry name" value="CydD"/>
    <property type="match status" value="1"/>
</dbReference>
<protein>
    <submittedName>
        <fullName evidence="12">Thiol reductant ABC exporter subunit CydD</fullName>
    </submittedName>
</protein>
<keyword evidence="4 9" id="KW-0812">Transmembrane</keyword>
<proteinExistence type="predicted"/>
<dbReference type="GO" id="GO:0005886">
    <property type="term" value="C:plasma membrane"/>
    <property type="evidence" value="ECO:0007669"/>
    <property type="project" value="UniProtKB-SubCell"/>
</dbReference>
<dbReference type="GO" id="GO:0140359">
    <property type="term" value="F:ABC-type transporter activity"/>
    <property type="evidence" value="ECO:0007669"/>
    <property type="project" value="InterPro"/>
</dbReference>
<organism evidence="12 13">
    <name type="scientific">Rhodopila globiformis</name>
    <name type="common">Rhodopseudomonas globiformis</name>
    <dbReference type="NCBI Taxonomy" id="1071"/>
    <lineage>
        <taxon>Bacteria</taxon>
        <taxon>Pseudomonadati</taxon>
        <taxon>Pseudomonadota</taxon>
        <taxon>Alphaproteobacteria</taxon>
        <taxon>Acetobacterales</taxon>
        <taxon>Acetobacteraceae</taxon>
        <taxon>Rhodopila</taxon>
    </lineage>
</organism>
<dbReference type="InterPro" id="IPR027417">
    <property type="entry name" value="P-loop_NTPase"/>
</dbReference>
<evidence type="ECO:0000259" key="11">
    <source>
        <dbReference type="PROSITE" id="PS50929"/>
    </source>
</evidence>
<gene>
    <name evidence="12" type="ORF">CCS01_27490</name>
</gene>
<dbReference type="OrthoDB" id="5288404at2"/>
<evidence type="ECO:0000256" key="7">
    <source>
        <dbReference type="ARBA" id="ARBA00022989"/>
    </source>
</evidence>
<evidence type="ECO:0000256" key="6">
    <source>
        <dbReference type="ARBA" id="ARBA00022840"/>
    </source>
</evidence>
<dbReference type="Pfam" id="PF00005">
    <property type="entry name" value="ABC_tran"/>
    <property type="match status" value="1"/>
</dbReference>
<feature type="transmembrane region" description="Helical" evidence="9">
    <location>
        <begin position="139"/>
        <end position="157"/>
    </location>
</feature>
<feature type="transmembrane region" description="Helical" evidence="9">
    <location>
        <begin position="114"/>
        <end position="133"/>
    </location>
</feature>
<evidence type="ECO:0000256" key="8">
    <source>
        <dbReference type="ARBA" id="ARBA00023136"/>
    </source>
</evidence>
<dbReference type="InterPro" id="IPR014216">
    <property type="entry name" value="ABC_transptr_CydD"/>
</dbReference>
<dbReference type="GO" id="GO:0042883">
    <property type="term" value="P:cysteine transport"/>
    <property type="evidence" value="ECO:0007669"/>
    <property type="project" value="InterPro"/>
</dbReference>
<keyword evidence="3" id="KW-1003">Cell membrane</keyword>
<accession>A0A2S6MYD8</accession>
<dbReference type="EMBL" id="NHRY01000260">
    <property type="protein sequence ID" value="PPQ27385.1"/>
    <property type="molecule type" value="Genomic_DNA"/>
</dbReference>
<feature type="domain" description="ABC transmembrane type-1" evidence="11">
    <location>
        <begin position="1"/>
        <end position="281"/>
    </location>
</feature>
<dbReference type="PANTHER" id="PTHR24221:SF590">
    <property type="entry name" value="COMPONENT LINKED WITH THE ASSEMBLY OF CYTOCHROME' TRANSPORT TRANSMEMBRANE ATP-BINDING PROTEIN ABC TRANSPORTER CYDD-RELATED"/>
    <property type="match status" value="1"/>
</dbReference>
<keyword evidence="2" id="KW-0813">Transport</keyword>
<evidence type="ECO:0000313" key="12">
    <source>
        <dbReference type="EMBL" id="PPQ27385.1"/>
    </source>
</evidence>
<dbReference type="InterPro" id="IPR003593">
    <property type="entry name" value="AAA+_ATPase"/>
</dbReference>
<dbReference type="InterPro" id="IPR003439">
    <property type="entry name" value="ABC_transporter-like_ATP-bd"/>
</dbReference>
<name>A0A2S6MYD8_RHOGL</name>